<dbReference type="EMBL" id="PDEM01000007">
    <property type="protein sequence ID" value="PHZ86549.1"/>
    <property type="molecule type" value="Genomic_DNA"/>
</dbReference>
<dbReference type="AlphaFoldDB" id="A0A2G4YW59"/>
<keyword evidence="2" id="KW-1185">Reference proteome</keyword>
<dbReference type="GO" id="GO:0006635">
    <property type="term" value="P:fatty acid beta-oxidation"/>
    <property type="evidence" value="ECO:0007669"/>
    <property type="project" value="TreeGrafter"/>
</dbReference>
<dbReference type="CDD" id="cd06558">
    <property type="entry name" value="crotonase-like"/>
    <property type="match status" value="1"/>
</dbReference>
<dbReference type="Proteomes" id="UP000229730">
    <property type="component" value="Unassembled WGS sequence"/>
</dbReference>
<dbReference type="InterPro" id="IPR001753">
    <property type="entry name" value="Enoyl-CoA_hydra/iso"/>
</dbReference>
<dbReference type="OrthoDB" id="9807606at2"/>
<dbReference type="GO" id="GO:0003824">
    <property type="term" value="F:catalytic activity"/>
    <property type="evidence" value="ECO:0007669"/>
    <property type="project" value="UniProtKB-ARBA"/>
</dbReference>
<protein>
    <recommendedName>
        <fullName evidence="3">Enoyl-CoA hydratase</fullName>
    </recommendedName>
</protein>
<dbReference type="Pfam" id="PF00378">
    <property type="entry name" value="ECH_1"/>
    <property type="match status" value="1"/>
</dbReference>
<sequence length="254" mass="27796">MTMITHNLANGLMTITLDRPEKLNAMTQKDFASLLSTIEEFRDNDQAKVLILTGKGRAFCAGEDLNEVNEGTPDDIEKTRASVRLLQKITQTLYQSDKPTIAAINGIAVGFGVEVCLSCDIRIASKNSFFWLSEATRGLLPTNGAFYFLPRLIGTGAAARMMLMAEKNSAEKALSLGLVSELTSTDGLMARAEEIARGMAANYETCMTLIKKGLRQTYKKDLNEILDMEIEGTMQLALQGKIHEGAASFIKKTT</sequence>
<reference evidence="1 2" key="1">
    <citation type="submission" date="2017-10" db="EMBL/GenBank/DDBJ databases">
        <title>Frigbacter circumglobatus gen. nov. sp. nov., isolated from sediment cultured in situ.</title>
        <authorList>
            <person name="Zhao Z."/>
        </authorList>
    </citation>
    <scope>NUCLEOTIDE SEQUENCE [LARGE SCALE GENOMIC DNA]</scope>
    <source>
        <strain evidence="1 2">ZYL</strain>
    </source>
</reference>
<evidence type="ECO:0000313" key="1">
    <source>
        <dbReference type="EMBL" id="PHZ86549.1"/>
    </source>
</evidence>
<evidence type="ECO:0000313" key="2">
    <source>
        <dbReference type="Proteomes" id="UP000229730"/>
    </source>
</evidence>
<gene>
    <name evidence="1" type="ORF">CRD36_01310</name>
</gene>
<comment type="caution">
    <text evidence="1">The sequence shown here is derived from an EMBL/GenBank/DDBJ whole genome shotgun (WGS) entry which is preliminary data.</text>
</comment>
<dbReference type="InParanoid" id="A0A2G4YW59"/>
<dbReference type="SUPFAM" id="SSF52096">
    <property type="entry name" value="ClpP/crotonase"/>
    <property type="match status" value="1"/>
</dbReference>
<name>A0A2G4YW59_9PROT</name>
<organism evidence="1 2">
    <name type="scientific">Paremcibacter congregatus</name>
    <dbReference type="NCBI Taxonomy" id="2043170"/>
    <lineage>
        <taxon>Bacteria</taxon>
        <taxon>Pseudomonadati</taxon>
        <taxon>Pseudomonadota</taxon>
        <taxon>Alphaproteobacteria</taxon>
        <taxon>Emcibacterales</taxon>
        <taxon>Emcibacteraceae</taxon>
        <taxon>Paremcibacter</taxon>
    </lineage>
</organism>
<dbReference type="Gene3D" id="3.90.226.10">
    <property type="entry name" value="2-enoyl-CoA Hydratase, Chain A, domain 1"/>
    <property type="match status" value="1"/>
</dbReference>
<dbReference type="PANTHER" id="PTHR11941:SF54">
    <property type="entry name" value="ENOYL-COA HYDRATASE, MITOCHONDRIAL"/>
    <property type="match status" value="1"/>
</dbReference>
<evidence type="ECO:0008006" key="3">
    <source>
        <dbReference type="Google" id="ProtNLM"/>
    </source>
</evidence>
<accession>A0A2G4YW59</accession>
<dbReference type="InterPro" id="IPR029045">
    <property type="entry name" value="ClpP/crotonase-like_dom_sf"/>
</dbReference>
<proteinExistence type="predicted"/>
<dbReference type="PANTHER" id="PTHR11941">
    <property type="entry name" value="ENOYL-COA HYDRATASE-RELATED"/>
    <property type="match status" value="1"/>
</dbReference>
<dbReference type="RefSeq" id="WP_099470926.1">
    <property type="nucleotide sequence ID" value="NZ_CP041025.1"/>
</dbReference>